<keyword evidence="4" id="KW-0788">Thiol protease</keyword>
<dbReference type="STRING" id="2094558.A0A314XK54"/>
<dbReference type="InterPro" id="IPR000668">
    <property type="entry name" value="Peptidase_C1A_C"/>
</dbReference>
<evidence type="ECO:0000256" key="2">
    <source>
        <dbReference type="ARBA" id="ARBA00022670"/>
    </source>
</evidence>
<protein>
    <recommendedName>
        <fullName evidence="5">Peptidase C1A papain C-terminal domain-containing protein</fullName>
    </recommendedName>
</protein>
<evidence type="ECO:0000313" key="6">
    <source>
        <dbReference type="EMBL" id="PQP92040.1"/>
    </source>
</evidence>
<dbReference type="Pfam" id="PF00112">
    <property type="entry name" value="Peptidase_C1"/>
    <property type="match status" value="1"/>
</dbReference>
<dbReference type="AlphaFoldDB" id="A0A314XK54"/>
<evidence type="ECO:0000259" key="5">
    <source>
        <dbReference type="SMART" id="SM00645"/>
    </source>
</evidence>
<accession>A0A314XK54</accession>
<dbReference type="GO" id="GO:0008234">
    <property type="term" value="F:cysteine-type peptidase activity"/>
    <property type="evidence" value="ECO:0007669"/>
    <property type="project" value="UniProtKB-KW"/>
</dbReference>
<dbReference type="SUPFAM" id="SSF54001">
    <property type="entry name" value="Cysteine proteinases"/>
    <property type="match status" value="1"/>
</dbReference>
<comment type="caution">
    <text evidence="6">The sequence shown here is derived from an EMBL/GenBank/DDBJ whole genome shotgun (WGS) entry which is preliminary data.</text>
</comment>
<gene>
    <name evidence="6" type="ORF">Pyn_18872</name>
</gene>
<dbReference type="PANTHER" id="PTHR12411">
    <property type="entry name" value="CYSTEINE PROTEASE FAMILY C1-RELATED"/>
    <property type="match status" value="1"/>
</dbReference>
<feature type="domain" description="Peptidase C1A papain C-terminal" evidence="5">
    <location>
        <begin position="3"/>
        <end position="140"/>
    </location>
</feature>
<dbReference type="SMART" id="SM00645">
    <property type="entry name" value="Pept_C1"/>
    <property type="match status" value="1"/>
</dbReference>
<keyword evidence="7" id="KW-1185">Reference proteome</keyword>
<dbReference type="InterPro" id="IPR038765">
    <property type="entry name" value="Papain-like_cys_pep_sf"/>
</dbReference>
<dbReference type="EMBL" id="PJQY01002626">
    <property type="protein sequence ID" value="PQP92040.1"/>
    <property type="molecule type" value="Genomic_DNA"/>
</dbReference>
<keyword evidence="2" id="KW-0645">Protease</keyword>
<dbReference type="OrthoDB" id="190265at2759"/>
<evidence type="ECO:0000256" key="3">
    <source>
        <dbReference type="ARBA" id="ARBA00022801"/>
    </source>
</evidence>
<evidence type="ECO:0000256" key="1">
    <source>
        <dbReference type="ARBA" id="ARBA00008455"/>
    </source>
</evidence>
<dbReference type="Proteomes" id="UP000250321">
    <property type="component" value="Unassembled WGS sequence"/>
</dbReference>
<comment type="similarity">
    <text evidence="1">Belongs to the peptidase C1 family.</text>
</comment>
<dbReference type="InterPro" id="IPR013128">
    <property type="entry name" value="Peptidase_C1A"/>
</dbReference>
<evidence type="ECO:0000256" key="4">
    <source>
        <dbReference type="ARBA" id="ARBA00022807"/>
    </source>
</evidence>
<proteinExistence type="inferred from homology"/>
<organism evidence="6 7">
    <name type="scientific">Prunus yedoensis var. nudiflora</name>
    <dbReference type="NCBI Taxonomy" id="2094558"/>
    <lineage>
        <taxon>Eukaryota</taxon>
        <taxon>Viridiplantae</taxon>
        <taxon>Streptophyta</taxon>
        <taxon>Embryophyta</taxon>
        <taxon>Tracheophyta</taxon>
        <taxon>Spermatophyta</taxon>
        <taxon>Magnoliopsida</taxon>
        <taxon>eudicotyledons</taxon>
        <taxon>Gunneridae</taxon>
        <taxon>Pentapetalae</taxon>
        <taxon>rosids</taxon>
        <taxon>fabids</taxon>
        <taxon>Rosales</taxon>
        <taxon>Rosaceae</taxon>
        <taxon>Amygdaloideae</taxon>
        <taxon>Amygdaleae</taxon>
        <taxon>Prunus</taxon>
    </lineage>
</organism>
<sequence length="140" mass="15429">MVMCSMPSITYIQTNCITNETSYQYIGKNETCDIEKTNNIAACIAGYESVPSDSEEALQKTVSMQPVTAAVEGRGMTFRHYSSGVFSGVVGFGENEDCIKYWWVKNSWGANWWGEGGYMRLCKDVGFPEGLCGIAISTVE</sequence>
<reference evidence="6 7" key="1">
    <citation type="submission" date="2018-02" db="EMBL/GenBank/DDBJ databases">
        <title>Draft genome of wild Prunus yedoensis var. nudiflora.</title>
        <authorList>
            <person name="Baek S."/>
            <person name="Kim J.-H."/>
            <person name="Choi K."/>
            <person name="Kim G.-B."/>
            <person name="Cho A."/>
            <person name="Jang H."/>
            <person name="Shin C.-H."/>
            <person name="Yu H.-J."/>
            <person name="Mun J.-H."/>
        </authorList>
    </citation>
    <scope>NUCLEOTIDE SEQUENCE [LARGE SCALE GENOMIC DNA]</scope>
    <source>
        <strain evidence="7">cv. Jeju island</strain>
        <tissue evidence="6">Leaf</tissue>
    </source>
</reference>
<dbReference type="Gene3D" id="3.90.70.10">
    <property type="entry name" value="Cysteine proteinases"/>
    <property type="match status" value="1"/>
</dbReference>
<name>A0A314XK54_PRUYE</name>
<dbReference type="GO" id="GO:0006508">
    <property type="term" value="P:proteolysis"/>
    <property type="evidence" value="ECO:0007669"/>
    <property type="project" value="UniProtKB-KW"/>
</dbReference>
<keyword evidence="3" id="KW-0378">Hydrolase</keyword>
<evidence type="ECO:0000313" key="7">
    <source>
        <dbReference type="Proteomes" id="UP000250321"/>
    </source>
</evidence>